<organism evidence="5 6">
    <name type="scientific">Reyranella soli</name>
    <dbReference type="NCBI Taxonomy" id="1230389"/>
    <lineage>
        <taxon>Bacteria</taxon>
        <taxon>Pseudomonadati</taxon>
        <taxon>Pseudomonadota</taxon>
        <taxon>Alphaproteobacteria</taxon>
        <taxon>Hyphomicrobiales</taxon>
        <taxon>Reyranellaceae</taxon>
        <taxon>Reyranella</taxon>
    </lineage>
</organism>
<comment type="caution">
    <text evidence="5">The sequence shown here is derived from an EMBL/GenBank/DDBJ whole genome shotgun (WGS) entry which is preliminary data.</text>
</comment>
<keyword evidence="6" id="KW-1185">Reference proteome</keyword>
<dbReference type="AlphaFoldDB" id="A0A512N9W3"/>
<keyword evidence="1" id="KW-0677">Repeat</keyword>
<dbReference type="SUPFAM" id="SSF48403">
    <property type="entry name" value="Ankyrin repeat"/>
    <property type="match status" value="2"/>
</dbReference>
<evidence type="ECO:0000256" key="4">
    <source>
        <dbReference type="SAM" id="MobiDB-lite"/>
    </source>
</evidence>
<dbReference type="RefSeq" id="WP_147149844.1">
    <property type="nucleotide sequence ID" value="NZ_BKAJ01000045.1"/>
</dbReference>
<dbReference type="PANTHER" id="PTHR24173:SF74">
    <property type="entry name" value="ANKYRIN REPEAT DOMAIN-CONTAINING PROTEIN 16"/>
    <property type="match status" value="1"/>
</dbReference>
<keyword evidence="2 3" id="KW-0040">ANK repeat</keyword>
<protein>
    <recommendedName>
        <fullName evidence="7">Ankyrin repeat domain-containing protein</fullName>
    </recommendedName>
</protein>
<sequence>MSELPARPSKEHLRKQAKRLARDKSLGLAEAQRKLAADYGAPNWAELMRRVDAARGGEAAPLPPLAAAARAGDLAAVRRLIAEGQPTDEGSAKIGPPLWQACASDAPAEVRIAIADALLSAGASPRHDGGGETALHAAANRGPLALAELLIRGGALEWQLDAKGRTPLDAACRGEAVDKAAIIELLARPVIRDPSFRAAVTALQGGDATGLARLLDDEPRLLRERILEPECYREASRSQYFRDPKLFWFIANNPTLMKRMPDNIVEVADVMIARGVDRTDLDYALELVMTSSPAREQGLQIPLLERLMKAGATPTSRAIDVTLAHWELEPIQALLRAGHPMTAPIAAALGRTDRLEPLLREASAADIQNAFGMAVINRQTEAARLALDAGADVNSFLPVHSHSTALHQAAIDENLALIDLLLARGARADIADKLWDSTPLGWARHQGKDSTADYLERLMGRP</sequence>
<dbReference type="Gene3D" id="1.25.40.20">
    <property type="entry name" value="Ankyrin repeat-containing domain"/>
    <property type="match status" value="2"/>
</dbReference>
<dbReference type="EMBL" id="BKAJ01000045">
    <property type="protein sequence ID" value="GEP55766.1"/>
    <property type="molecule type" value="Genomic_DNA"/>
</dbReference>
<dbReference type="PROSITE" id="PS50297">
    <property type="entry name" value="ANK_REP_REGION"/>
    <property type="match status" value="2"/>
</dbReference>
<dbReference type="Pfam" id="PF00023">
    <property type="entry name" value="Ank"/>
    <property type="match status" value="1"/>
</dbReference>
<evidence type="ECO:0000313" key="6">
    <source>
        <dbReference type="Proteomes" id="UP000321058"/>
    </source>
</evidence>
<dbReference type="InterPro" id="IPR002110">
    <property type="entry name" value="Ankyrin_rpt"/>
</dbReference>
<dbReference type="PANTHER" id="PTHR24173">
    <property type="entry name" value="ANKYRIN REPEAT CONTAINING"/>
    <property type="match status" value="1"/>
</dbReference>
<gene>
    <name evidence="5" type="ORF">RSO01_29320</name>
</gene>
<proteinExistence type="predicted"/>
<reference evidence="5 6" key="1">
    <citation type="submission" date="2019-07" db="EMBL/GenBank/DDBJ databases">
        <title>Whole genome shotgun sequence of Reyranella soli NBRC 108950.</title>
        <authorList>
            <person name="Hosoyama A."/>
            <person name="Uohara A."/>
            <person name="Ohji S."/>
            <person name="Ichikawa N."/>
        </authorList>
    </citation>
    <scope>NUCLEOTIDE SEQUENCE [LARGE SCALE GENOMIC DNA]</scope>
    <source>
        <strain evidence="5 6">NBRC 108950</strain>
    </source>
</reference>
<dbReference type="Proteomes" id="UP000321058">
    <property type="component" value="Unassembled WGS sequence"/>
</dbReference>
<dbReference type="SMART" id="SM00248">
    <property type="entry name" value="ANK"/>
    <property type="match status" value="6"/>
</dbReference>
<accession>A0A512N9W3</accession>
<evidence type="ECO:0000256" key="1">
    <source>
        <dbReference type="ARBA" id="ARBA00022737"/>
    </source>
</evidence>
<evidence type="ECO:0000313" key="5">
    <source>
        <dbReference type="EMBL" id="GEP55766.1"/>
    </source>
</evidence>
<dbReference type="InterPro" id="IPR036770">
    <property type="entry name" value="Ankyrin_rpt-contain_sf"/>
</dbReference>
<dbReference type="Pfam" id="PF12796">
    <property type="entry name" value="Ank_2"/>
    <property type="match status" value="1"/>
</dbReference>
<dbReference type="PROSITE" id="PS50088">
    <property type="entry name" value="ANK_REPEAT"/>
    <property type="match status" value="2"/>
</dbReference>
<feature type="repeat" description="ANK" evidence="3">
    <location>
        <begin position="130"/>
        <end position="155"/>
    </location>
</feature>
<feature type="repeat" description="ANK" evidence="3">
    <location>
        <begin position="401"/>
        <end position="433"/>
    </location>
</feature>
<feature type="region of interest" description="Disordered" evidence="4">
    <location>
        <begin position="1"/>
        <end position="20"/>
    </location>
</feature>
<dbReference type="OrthoDB" id="928522at2"/>
<evidence type="ECO:0000256" key="3">
    <source>
        <dbReference type="PROSITE-ProRule" id="PRU00023"/>
    </source>
</evidence>
<evidence type="ECO:0008006" key="7">
    <source>
        <dbReference type="Google" id="ProtNLM"/>
    </source>
</evidence>
<name>A0A512N9W3_9HYPH</name>
<evidence type="ECO:0000256" key="2">
    <source>
        <dbReference type="ARBA" id="ARBA00023043"/>
    </source>
</evidence>